<proteinExistence type="predicted"/>
<dbReference type="EMBL" id="JXKG01000012">
    <property type="protein sequence ID" value="OJG14924.1"/>
    <property type="molecule type" value="Genomic_DNA"/>
</dbReference>
<accession>A0A1L8R5A0</accession>
<comment type="caution">
    <text evidence="1">The sequence shown here is derived from an EMBL/GenBank/DDBJ whole genome shotgun (WGS) entry which is preliminary data.</text>
</comment>
<name>A0A1L8R5A0_9ENTE</name>
<sequence>MIYFSRNKNYMGSFTMKNVQSLSKEELILLVGAGQDWISQK</sequence>
<reference evidence="1 2" key="1">
    <citation type="submission" date="2014-12" db="EMBL/GenBank/DDBJ databases">
        <title>Draft genome sequences of 29 type strains of Enterococci.</title>
        <authorList>
            <person name="Zhong Z."/>
            <person name="Sun Z."/>
            <person name="Liu W."/>
            <person name="Zhang W."/>
            <person name="Zhang H."/>
        </authorList>
    </citation>
    <scope>NUCLEOTIDE SEQUENCE [LARGE SCALE GENOMIC DNA]</scope>
    <source>
        <strain evidence="1 2">DSM 21207</strain>
    </source>
</reference>
<evidence type="ECO:0000313" key="1">
    <source>
        <dbReference type="EMBL" id="OJG14924.1"/>
    </source>
</evidence>
<evidence type="ECO:0000313" key="2">
    <source>
        <dbReference type="Proteomes" id="UP000182835"/>
    </source>
</evidence>
<gene>
    <name evidence="1" type="ORF">RU96_GL000499</name>
</gene>
<dbReference type="Proteomes" id="UP000182835">
    <property type="component" value="Unassembled WGS sequence"/>
</dbReference>
<protein>
    <submittedName>
        <fullName evidence="1">Uncharacterized protein</fullName>
    </submittedName>
</protein>
<dbReference type="AlphaFoldDB" id="A0A1L8R5A0"/>
<organism evidence="1 2">
    <name type="scientific">Enterococcus canintestini</name>
    <dbReference type="NCBI Taxonomy" id="317010"/>
    <lineage>
        <taxon>Bacteria</taxon>
        <taxon>Bacillati</taxon>
        <taxon>Bacillota</taxon>
        <taxon>Bacilli</taxon>
        <taxon>Lactobacillales</taxon>
        <taxon>Enterococcaceae</taxon>
        <taxon>Enterococcus</taxon>
    </lineage>
</organism>